<dbReference type="EMBL" id="CP002637">
    <property type="protein sequence ID" value="AEB99486.1"/>
    <property type="molecule type" value="Genomic_DNA"/>
</dbReference>
<dbReference type="HOGENOM" id="CLU_153045_4_1_9"/>
<evidence type="ECO:0000313" key="1">
    <source>
        <dbReference type="EMBL" id="AEB99486.1"/>
    </source>
</evidence>
<name>C9LXG1_SELS3</name>
<dbReference type="SUPFAM" id="SSF143880">
    <property type="entry name" value="NE0471 N-terminal domain-like"/>
    <property type="match status" value="1"/>
</dbReference>
<dbReference type="Pfam" id="PF10387">
    <property type="entry name" value="DUF2442"/>
    <property type="match status" value="1"/>
</dbReference>
<dbReference type="Proteomes" id="UP000003505">
    <property type="component" value="Unassembled WGS sequence"/>
</dbReference>
<evidence type="ECO:0000313" key="4">
    <source>
        <dbReference type="Proteomes" id="UP000011124"/>
    </source>
</evidence>
<sequence>MGQPVWIVENVKARDDYTLLITFTGGAQRVYDARPLLAKEIFAPLKSLPFFLRAKALYGTVIWSDDIDIAPEHLYECSIPVDRNRTA</sequence>
<dbReference type="KEGG" id="ssg:Selsp_0514"/>
<proteinExistence type="predicted"/>
<evidence type="ECO:0000313" key="2">
    <source>
        <dbReference type="EMBL" id="EEX76344.1"/>
    </source>
</evidence>
<dbReference type="eggNOG" id="COG1396">
    <property type="taxonomic scope" value="Bacteria"/>
</dbReference>
<organism evidence="2 3">
    <name type="scientific">Selenomonas sputigena (strain ATCC 35185 / DSM 20758 / CCUG 44933 / VPI D19B-28)</name>
    <dbReference type="NCBI Taxonomy" id="546271"/>
    <lineage>
        <taxon>Bacteria</taxon>
        <taxon>Bacillati</taxon>
        <taxon>Bacillota</taxon>
        <taxon>Negativicutes</taxon>
        <taxon>Selenomonadales</taxon>
        <taxon>Selenomonadaceae</taxon>
        <taxon>Selenomonas</taxon>
    </lineage>
</organism>
<evidence type="ECO:0008006" key="5">
    <source>
        <dbReference type="Google" id="ProtNLM"/>
    </source>
</evidence>
<reference evidence="1 4" key="2">
    <citation type="submission" date="2011-04" db="EMBL/GenBank/DDBJ databases">
        <title>The complete genome of Selenomonas sputigena DSM 20758.</title>
        <authorList>
            <consortium name="US DOE Joint Genome Institute (JGI-PGF)"/>
            <person name="Lucas S."/>
            <person name="Copeland A."/>
            <person name="Lapidus A."/>
            <person name="Bruce D."/>
            <person name="Goodwin L."/>
            <person name="Pitluck S."/>
            <person name="Peters L."/>
            <person name="Kyrpides N."/>
            <person name="Mavromatis K."/>
            <person name="Ivanova N."/>
            <person name="Ovchinnikova G."/>
            <person name="Teshima H."/>
            <person name="Detter J.C."/>
            <person name="Tapia R."/>
            <person name="Han C."/>
            <person name="Land M."/>
            <person name="Hauser L."/>
            <person name="Markowitz V."/>
            <person name="Cheng J.-F."/>
            <person name="Hugenholtz P."/>
            <person name="Woyke T."/>
            <person name="Wu D."/>
            <person name="Gronow S."/>
            <person name="Wellnitz S."/>
            <person name="Schneider S."/>
            <person name="Klenk H.-P."/>
            <person name="Eisen J.A."/>
        </authorList>
    </citation>
    <scope>NUCLEOTIDE SEQUENCE [LARGE SCALE GENOMIC DNA]</scope>
    <source>
        <strain evidence="1">ATCC 35185</strain>
        <strain evidence="4">ATCC 35185 / DSM 20758 / VPI D19B-28</strain>
    </source>
</reference>
<dbReference type="STRING" id="546271.Selsp_0514"/>
<protein>
    <recommendedName>
        <fullName evidence="5">DUF2442 domain-containing protein</fullName>
    </recommendedName>
</protein>
<evidence type="ECO:0000313" key="3">
    <source>
        <dbReference type="Proteomes" id="UP000003505"/>
    </source>
</evidence>
<dbReference type="AlphaFoldDB" id="C9LXG1"/>
<dbReference type="Proteomes" id="UP000011124">
    <property type="component" value="Chromosome"/>
</dbReference>
<keyword evidence="4" id="KW-1185">Reference proteome</keyword>
<dbReference type="OrthoDB" id="162796at2"/>
<dbReference type="InterPro" id="IPR018841">
    <property type="entry name" value="DUF2442"/>
</dbReference>
<accession>C9LXG1</accession>
<dbReference type="Gene3D" id="3.30.2020.10">
    <property type="entry name" value="NE0471-like N-terminal domain"/>
    <property type="match status" value="1"/>
</dbReference>
<dbReference type="InterPro" id="IPR036782">
    <property type="entry name" value="NE0471-like_N"/>
</dbReference>
<reference evidence="2 3" key="1">
    <citation type="submission" date="2009-09" db="EMBL/GenBank/DDBJ databases">
        <authorList>
            <person name="Weinstock G."/>
            <person name="Sodergren E."/>
            <person name="Clifton S."/>
            <person name="Fulton L."/>
            <person name="Fulton B."/>
            <person name="Courtney L."/>
            <person name="Fronick C."/>
            <person name="Harrison M."/>
            <person name="Strong C."/>
            <person name="Farmer C."/>
            <person name="Delahaunty K."/>
            <person name="Markovic C."/>
            <person name="Hall O."/>
            <person name="Minx P."/>
            <person name="Tomlinson C."/>
            <person name="Mitreva M."/>
            <person name="Nelson J."/>
            <person name="Hou S."/>
            <person name="Wollam A."/>
            <person name="Pepin K.H."/>
            <person name="Johnson M."/>
            <person name="Bhonagiri V."/>
            <person name="Nash W.E."/>
            <person name="Warren W."/>
            <person name="Chinwalla A."/>
            <person name="Mardis E.R."/>
            <person name="Wilson R.K."/>
        </authorList>
    </citation>
    <scope>NUCLEOTIDE SEQUENCE [LARGE SCALE GENOMIC DNA]</scope>
    <source>
        <strain evidence="2">ATCC 35185</strain>
        <strain evidence="3">ATCC 35185 / DSM 20758 / VPI D19B-28</strain>
    </source>
</reference>
<dbReference type="EMBL" id="ACKP02000049">
    <property type="protein sequence ID" value="EEX76344.1"/>
    <property type="molecule type" value="Genomic_DNA"/>
</dbReference>
<gene>
    <name evidence="1" type="ordered locus">Selsp_0514</name>
    <name evidence="2" type="ORF">SELSPUOL_02169</name>
</gene>